<dbReference type="EMBL" id="CP130946">
    <property type="protein sequence ID" value="XRP71786.1"/>
    <property type="molecule type" value="Genomic_DNA"/>
</dbReference>
<accession>A0ACD5IHW5</accession>
<protein>
    <submittedName>
        <fullName evidence="1">Uncharacterized protein</fullName>
    </submittedName>
</protein>
<reference evidence="1 2" key="1">
    <citation type="journal article" date="2021" name="ISME J.">
        <title>Genomic evolution of the class Acidithiobacillia: deep-branching Proteobacteria living in extreme acidic conditions.</title>
        <authorList>
            <person name="Moya-Beltran A."/>
            <person name="Beard S."/>
            <person name="Rojas-Villalobos C."/>
            <person name="Issotta F."/>
            <person name="Gallardo Y."/>
            <person name="Ulloa R."/>
            <person name="Giaveno A."/>
            <person name="Degli Esposti M."/>
            <person name="Johnson D.B."/>
            <person name="Quatrini R."/>
        </authorList>
    </citation>
    <scope>NUCLEOTIDE SEQUENCE [LARGE SCALE GENOMIC DNA]</scope>
    <source>
        <strain evidence="1 2">CF3</strain>
    </source>
</reference>
<evidence type="ECO:0000313" key="2">
    <source>
        <dbReference type="Proteomes" id="UP001196097"/>
    </source>
</evidence>
<keyword evidence="2" id="KW-1185">Reference proteome</keyword>
<sequence>MKKETLRIAPKRLKPRFGVRPTRVERDQTAYSRKVKHRGQAGREGDFPAVTTGYRRQGMGIFAMRVTRDVVVTVCRPAGA</sequence>
<proteinExistence type="predicted"/>
<gene>
    <name evidence="1" type="ORF">HF292_008145</name>
</gene>
<name>A0ACD5IHW5_9PROT</name>
<evidence type="ECO:0000313" key="1">
    <source>
        <dbReference type="EMBL" id="XRP71786.1"/>
    </source>
</evidence>
<organism evidence="1 2">
    <name type="scientific">Acidithiobacillus ferruginosus</name>
    <dbReference type="NCBI Taxonomy" id="3063951"/>
    <lineage>
        <taxon>Bacteria</taxon>
        <taxon>Pseudomonadati</taxon>
        <taxon>Pseudomonadota</taxon>
        <taxon>Acidithiobacillia</taxon>
        <taxon>Acidithiobacillales</taxon>
        <taxon>Acidithiobacillaceae</taxon>
        <taxon>Acidithiobacillus</taxon>
    </lineage>
</organism>
<dbReference type="Proteomes" id="UP001196097">
    <property type="component" value="Chromosome"/>
</dbReference>